<gene>
    <name evidence="2" type="ORF">CTAYLR_007410</name>
</gene>
<dbReference type="GO" id="GO:0035091">
    <property type="term" value="F:phosphatidylinositol binding"/>
    <property type="evidence" value="ECO:0007669"/>
    <property type="project" value="InterPro"/>
</dbReference>
<dbReference type="Proteomes" id="UP001230188">
    <property type="component" value="Unassembled WGS sequence"/>
</dbReference>
<dbReference type="PROSITE" id="PS50195">
    <property type="entry name" value="PX"/>
    <property type="match status" value="1"/>
</dbReference>
<dbReference type="InterPro" id="IPR001683">
    <property type="entry name" value="PX_dom"/>
</dbReference>
<dbReference type="CDD" id="cd06093">
    <property type="entry name" value="PX_domain"/>
    <property type="match status" value="1"/>
</dbReference>
<evidence type="ECO:0000313" key="3">
    <source>
        <dbReference type="Proteomes" id="UP001230188"/>
    </source>
</evidence>
<reference evidence="2" key="1">
    <citation type="submission" date="2023-01" db="EMBL/GenBank/DDBJ databases">
        <title>Metagenome sequencing of chrysophaentin producing Chrysophaeum taylorii.</title>
        <authorList>
            <person name="Davison J."/>
            <person name="Bewley C."/>
        </authorList>
    </citation>
    <scope>NUCLEOTIDE SEQUENCE</scope>
    <source>
        <strain evidence="2">NIES-1699</strain>
    </source>
</reference>
<name>A0AAD7U4W5_9STRA</name>
<protein>
    <recommendedName>
        <fullName evidence="1">PX domain-containing protein</fullName>
    </recommendedName>
</protein>
<accession>A0AAD7U4W5</accession>
<evidence type="ECO:0000259" key="1">
    <source>
        <dbReference type="PROSITE" id="PS50195"/>
    </source>
</evidence>
<dbReference type="InterPro" id="IPR036871">
    <property type="entry name" value="PX_dom_sf"/>
</dbReference>
<dbReference type="Gene3D" id="3.30.1520.10">
    <property type="entry name" value="Phox-like domain"/>
    <property type="match status" value="1"/>
</dbReference>
<dbReference type="EMBL" id="JAQMWT010000686">
    <property type="protein sequence ID" value="KAJ8598128.1"/>
    <property type="molecule type" value="Genomic_DNA"/>
</dbReference>
<keyword evidence="3" id="KW-1185">Reference proteome</keyword>
<proteinExistence type="predicted"/>
<dbReference type="SUPFAM" id="SSF64268">
    <property type="entry name" value="PX domain"/>
    <property type="match status" value="1"/>
</dbReference>
<dbReference type="Pfam" id="PF00787">
    <property type="entry name" value="PX"/>
    <property type="match status" value="1"/>
</dbReference>
<comment type="caution">
    <text evidence="2">The sequence shown here is derived from an EMBL/GenBank/DDBJ whole genome shotgun (WGS) entry which is preliminary data.</text>
</comment>
<sequence length="314" mass="35396">MQDEVGVVVCGRWARSLIDCWCARYRGEREGKLGRVVLGAGKAGKKTVRVTAWDVSGTARSLLPMWARRCDVLVVLRGAPLAILEEMLPSTHALVVVAIVDAVARFAPSSAELRREMSSRAMVYCEVSASDFEFKCGELLEVLVARRLGHLRLLLDVKVPRYAAVEDRDRVAKVAYFEVRCAFVPAVLHDNDLGWATPRRYREFEGLRDSLGFPTLGFPPPRRSLDTLLARAGWLQDDRFLDQRRQDLETWLRSLLDAQPLTIAATRALLDFVDPSAQLRDILARARTHNLDALRALFCENDDDENENDDDFCP</sequence>
<dbReference type="AlphaFoldDB" id="A0AAD7U4W5"/>
<feature type="domain" description="PX" evidence="1">
    <location>
        <begin position="155"/>
        <end position="280"/>
    </location>
</feature>
<organism evidence="2 3">
    <name type="scientific">Chrysophaeum taylorii</name>
    <dbReference type="NCBI Taxonomy" id="2483200"/>
    <lineage>
        <taxon>Eukaryota</taxon>
        <taxon>Sar</taxon>
        <taxon>Stramenopiles</taxon>
        <taxon>Ochrophyta</taxon>
        <taxon>Pelagophyceae</taxon>
        <taxon>Pelagomonadales</taxon>
        <taxon>Pelagomonadaceae</taxon>
        <taxon>Chrysophaeum</taxon>
    </lineage>
</organism>
<evidence type="ECO:0000313" key="2">
    <source>
        <dbReference type="EMBL" id="KAJ8598128.1"/>
    </source>
</evidence>